<dbReference type="InterPro" id="IPR043504">
    <property type="entry name" value="Peptidase_S1_PA_chymotrypsin"/>
</dbReference>
<evidence type="ECO:0000313" key="2">
    <source>
        <dbReference type="Proteomes" id="UP001596407"/>
    </source>
</evidence>
<name>A0ABD5WMB9_9EURY</name>
<keyword evidence="2" id="KW-1185">Reference proteome</keyword>
<dbReference type="AlphaFoldDB" id="A0ABD5WMB9"/>
<dbReference type="EMBL" id="JBHSZH010000002">
    <property type="protein sequence ID" value="MFC7079199.1"/>
    <property type="molecule type" value="Genomic_DNA"/>
</dbReference>
<comment type="caution">
    <text evidence="1">The sequence shown here is derived from an EMBL/GenBank/DDBJ whole genome shotgun (WGS) entry which is preliminary data.</text>
</comment>
<protein>
    <recommendedName>
        <fullName evidence="3">Serine protease</fullName>
    </recommendedName>
</protein>
<dbReference type="InterPro" id="IPR009003">
    <property type="entry name" value="Peptidase_S1_PA"/>
</dbReference>
<gene>
    <name evidence="1" type="ORF">ACFQJ6_02650</name>
</gene>
<dbReference type="SUPFAM" id="SSF50494">
    <property type="entry name" value="Trypsin-like serine proteases"/>
    <property type="match status" value="1"/>
</dbReference>
<dbReference type="RefSeq" id="WP_276282742.1">
    <property type="nucleotide sequence ID" value="NZ_CP119812.1"/>
</dbReference>
<evidence type="ECO:0000313" key="1">
    <source>
        <dbReference type="EMBL" id="MFC7079199.1"/>
    </source>
</evidence>
<dbReference type="Gene3D" id="2.40.10.10">
    <property type="entry name" value="Trypsin-like serine proteases"/>
    <property type="match status" value="1"/>
</dbReference>
<sequence length="42" mass="4651">MWHDPDRSDPRVGYKIGTDGGDSGAPVWEFKDGYAYIIGIHA</sequence>
<dbReference type="Proteomes" id="UP001596407">
    <property type="component" value="Unassembled WGS sequence"/>
</dbReference>
<organism evidence="1 2">
    <name type="scientific">Halorussus caseinilyticus</name>
    <dbReference type="NCBI Taxonomy" id="3034025"/>
    <lineage>
        <taxon>Archaea</taxon>
        <taxon>Methanobacteriati</taxon>
        <taxon>Methanobacteriota</taxon>
        <taxon>Stenosarchaea group</taxon>
        <taxon>Halobacteria</taxon>
        <taxon>Halobacteriales</taxon>
        <taxon>Haladaptataceae</taxon>
        <taxon>Halorussus</taxon>
    </lineage>
</organism>
<accession>A0ABD5WMB9</accession>
<evidence type="ECO:0008006" key="3">
    <source>
        <dbReference type="Google" id="ProtNLM"/>
    </source>
</evidence>
<dbReference type="GeneID" id="79305807"/>
<reference evidence="1 2" key="1">
    <citation type="journal article" date="2019" name="Int. J. Syst. Evol. Microbiol.">
        <title>The Global Catalogue of Microorganisms (GCM) 10K type strain sequencing project: providing services to taxonomists for standard genome sequencing and annotation.</title>
        <authorList>
            <consortium name="The Broad Institute Genomics Platform"/>
            <consortium name="The Broad Institute Genome Sequencing Center for Infectious Disease"/>
            <person name="Wu L."/>
            <person name="Ma J."/>
        </authorList>
    </citation>
    <scope>NUCLEOTIDE SEQUENCE [LARGE SCALE GENOMIC DNA]</scope>
    <source>
        <strain evidence="1 2">DT72</strain>
    </source>
</reference>
<proteinExistence type="predicted"/>